<evidence type="ECO:0000313" key="1">
    <source>
        <dbReference type="EMBL" id="PMD23445.1"/>
    </source>
</evidence>
<sequence>MAGKEVKATGLQFYSGGVRRYTNVEKRKELCRCSKLCHGQECKSGAQDGQRQMGAANSILLCRGSNALRRVRWKRGKLRPCVAYHEVRLEVEELRPNGARDGSVEERGSAALGHARCMYLEGHSFTAGCCGGR</sequence>
<organism evidence="1 2">
    <name type="scientific">Hyaloscypha hepaticicola</name>
    <dbReference type="NCBI Taxonomy" id="2082293"/>
    <lineage>
        <taxon>Eukaryota</taxon>
        <taxon>Fungi</taxon>
        <taxon>Dikarya</taxon>
        <taxon>Ascomycota</taxon>
        <taxon>Pezizomycotina</taxon>
        <taxon>Leotiomycetes</taxon>
        <taxon>Helotiales</taxon>
        <taxon>Hyaloscyphaceae</taxon>
        <taxon>Hyaloscypha</taxon>
    </lineage>
</organism>
<proteinExistence type="predicted"/>
<gene>
    <name evidence="1" type="ORF">NA56DRAFT_701739</name>
</gene>
<evidence type="ECO:0000313" key="2">
    <source>
        <dbReference type="Proteomes" id="UP000235672"/>
    </source>
</evidence>
<dbReference type="EMBL" id="KZ613475">
    <property type="protein sequence ID" value="PMD23445.1"/>
    <property type="molecule type" value="Genomic_DNA"/>
</dbReference>
<accession>A0A2J6QB11</accession>
<dbReference type="AlphaFoldDB" id="A0A2J6QB11"/>
<reference evidence="1 2" key="1">
    <citation type="submission" date="2016-05" db="EMBL/GenBank/DDBJ databases">
        <title>A degradative enzymes factory behind the ericoid mycorrhizal symbiosis.</title>
        <authorList>
            <consortium name="DOE Joint Genome Institute"/>
            <person name="Martino E."/>
            <person name="Morin E."/>
            <person name="Grelet G."/>
            <person name="Kuo A."/>
            <person name="Kohler A."/>
            <person name="Daghino S."/>
            <person name="Barry K."/>
            <person name="Choi C."/>
            <person name="Cichocki N."/>
            <person name="Clum A."/>
            <person name="Copeland A."/>
            <person name="Hainaut M."/>
            <person name="Haridas S."/>
            <person name="Labutti K."/>
            <person name="Lindquist E."/>
            <person name="Lipzen A."/>
            <person name="Khouja H.-R."/>
            <person name="Murat C."/>
            <person name="Ohm R."/>
            <person name="Olson A."/>
            <person name="Spatafora J."/>
            <person name="Veneault-Fourrey C."/>
            <person name="Henrissat B."/>
            <person name="Grigoriev I."/>
            <person name="Martin F."/>
            <person name="Perotto S."/>
        </authorList>
    </citation>
    <scope>NUCLEOTIDE SEQUENCE [LARGE SCALE GENOMIC DNA]</scope>
    <source>
        <strain evidence="1 2">UAMH 7357</strain>
    </source>
</reference>
<keyword evidence="2" id="KW-1185">Reference proteome</keyword>
<name>A0A2J6QB11_9HELO</name>
<protein>
    <submittedName>
        <fullName evidence="1">Uncharacterized protein</fullName>
    </submittedName>
</protein>
<dbReference type="Proteomes" id="UP000235672">
    <property type="component" value="Unassembled WGS sequence"/>
</dbReference>